<evidence type="ECO:0000313" key="1">
    <source>
        <dbReference type="EMBL" id="MFC4674076.1"/>
    </source>
</evidence>
<dbReference type="Proteomes" id="UP001596023">
    <property type="component" value="Unassembled WGS sequence"/>
</dbReference>
<proteinExistence type="predicted"/>
<evidence type="ECO:0000313" key="2">
    <source>
        <dbReference type="Proteomes" id="UP001596023"/>
    </source>
</evidence>
<organism evidence="1 2">
    <name type="scientific">Dysgonomonas termitidis</name>
    <dbReference type="NCBI Taxonomy" id="1516126"/>
    <lineage>
        <taxon>Bacteria</taxon>
        <taxon>Pseudomonadati</taxon>
        <taxon>Bacteroidota</taxon>
        <taxon>Bacteroidia</taxon>
        <taxon>Bacteroidales</taxon>
        <taxon>Dysgonomonadaceae</taxon>
        <taxon>Dysgonomonas</taxon>
    </lineage>
</organism>
<protein>
    <submittedName>
        <fullName evidence="1">Uncharacterized protein</fullName>
    </submittedName>
</protein>
<keyword evidence="2" id="KW-1185">Reference proteome</keyword>
<sequence>MKKIILLTMISCSLFYIKSNAQVYKELKTNIELPKLKIINKKLEKNLISDLININNKDEWNTNLVYSIQIDKVEKRQSYKLTITMSAICDINESASIGFFKIQDYIFVVKGVYPCSLYSISTEKKIFECIKEYRIENDILEPILPLRVEPPIWIYLFEKNKLRCIEMRTFN</sequence>
<dbReference type="EMBL" id="JBHSGN010000067">
    <property type="protein sequence ID" value="MFC4674076.1"/>
    <property type="molecule type" value="Genomic_DNA"/>
</dbReference>
<dbReference type="RefSeq" id="WP_379996001.1">
    <property type="nucleotide sequence ID" value="NZ_JBHSGN010000067.1"/>
</dbReference>
<name>A0ABV9KWN5_9BACT</name>
<reference evidence="2" key="1">
    <citation type="journal article" date="2019" name="Int. J. Syst. Evol. Microbiol.">
        <title>The Global Catalogue of Microorganisms (GCM) 10K type strain sequencing project: providing services to taxonomists for standard genome sequencing and annotation.</title>
        <authorList>
            <consortium name="The Broad Institute Genomics Platform"/>
            <consortium name="The Broad Institute Genome Sequencing Center for Infectious Disease"/>
            <person name="Wu L."/>
            <person name="Ma J."/>
        </authorList>
    </citation>
    <scope>NUCLEOTIDE SEQUENCE [LARGE SCALE GENOMIC DNA]</scope>
    <source>
        <strain evidence="2">CCUG 66188</strain>
    </source>
</reference>
<gene>
    <name evidence="1" type="ORF">ACFO6W_10245</name>
</gene>
<accession>A0ABV9KWN5</accession>
<comment type="caution">
    <text evidence="1">The sequence shown here is derived from an EMBL/GenBank/DDBJ whole genome shotgun (WGS) entry which is preliminary data.</text>
</comment>